<protein>
    <recommendedName>
        <fullName evidence="4">BZIP domain-containing protein</fullName>
    </recommendedName>
</protein>
<evidence type="ECO:0000313" key="2">
    <source>
        <dbReference type="EMBL" id="KAK0616552.1"/>
    </source>
</evidence>
<reference evidence="2" key="1">
    <citation type="submission" date="2023-06" db="EMBL/GenBank/DDBJ databases">
        <title>Genome-scale phylogeny and comparative genomics of the fungal order Sordariales.</title>
        <authorList>
            <consortium name="Lawrence Berkeley National Laboratory"/>
            <person name="Hensen N."/>
            <person name="Bonometti L."/>
            <person name="Westerberg I."/>
            <person name="Brannstrom I.O."/>
            <person name="Guillou S."/>
            <person name="Cros-Aarteil S."/>
            <person name="Calhoun S."/>
            <person name="Haridas S."/>
            <person name="Kuo A."/>
            <person name="Mondo S."/>
            <person name="Pangilinan J."/>
            <person name="Riley R."/>
            <person name="Labutti K."/>
            <person name="Andreopoulos B."/>
            <person name="Lipzen A."/>
            <person name="Chen C."/>
            <person name="Yanf M."/>
            <person name="Daum C."/>
            <person name="Ng V."/>
            <person name="Clum A."/>
            <person name="Steindorff A."/>
            <person name="Ohm R."/>
            <person name="Martin F."/>
            <person name="Silar P."/>
            <person name="Natvig D."/>
            <person name="Lalanne C."/>
            <person name="Gautier V."/>
            <person name="Ament-Velasquez S.L."/>
            <person name="Kruys A."/>
            <person name="Hutchinson M.I."/>
            <person name="Powell A.J."/>
            <person name="Barry K."/>
            <person name="Miller A.N."/>
            <person name="Grigoriev I.V."/>
            <person name="Debuchy R."/>
            <person name="Gladieux P."/>
            <person name="Thoren M.H."/>
            <person name="Johannesson H."/>
        </authorList>
    </citation>
    <scope>NUCLEOTIDE SEQUENCE</scope>
    <source>
        <strain evidence="2">CBS 606.72</strain>
    </source>
</reference>
<evidence type="ECO:0000256" key="1">
    <source>
        <dbReference type="SAM" id="MobiDB-lite"/>
    </source>
</evidence>
<feature type="region of interest" description="Disordered" evidence="1">
    <location>
        <begin position="54"/>
        <end position="112"/>
    </location>
</feature>
<dbReference type="Proteomes" id="UP001175000">
    <property type="component" value="Unassembled WGS sequence"/>
</dbReference>
<evidence type="ECO:0008006" key="4">
    <source>
        <dbReference type="Google" id="ProtNLM"/>
    </source>
</evidence>
<comment type="caution">
    <text evidence="2">The sequence shown here is derived from an EMBL/GenBank/DDBJ whole genome shotgun (WGS) entry which is preliminary data.</text>
</comment>
<feature type="region of interest" description="Disordered" evidence="1">
    <location>
        <begin position="1"/>
        <end position="37"/>
    </location>
</feature>
<gene>
    <name evidence="2" type="ORF">B0T14DRAFT_433851</name>
</gene>
<dbReference type="PANTHER" id="PTHR38116:SF9">
    <property type="entry name" value="BZIP DOMAIN-CONTAINING PROTEIN"/>
    <property type="match status" value="1"/>
</dbReference>
<dbReference type="AlphaFoldDB" id="A0AA40BWX1"/>
<dbReference type="EMBL" id="JAULSU010000005">
    <property type="protein sequence ID" value="KAK0616552.1"/>
    <property type="molecule type" value="Genomic_DNA"/>
</dbReference>
<dbReference type="Pfam" id="PF11905">
    <property type="entry name" value="DUF3425"/>
    <property type="match status" value="1"/>
</dbReference>
<accession>A0AA40BWX1</accession>
<feature type="compositionally biased region" description="Basic and acidic residues" evidence="1">
    <location>
        <begin position="1"/>
        <end position="16"/>
    </location>
</feature>
<proteinExistence type="predicted"/>
<organism evidence="2 3">
    <name type="scientific">Immersiella caudata</name>
    <dbReference type="NCBI Taxonomy" id="314043"/>
    <lineage>
        <taxon>Eukaryota</taxon>
        <taxon>Fungi</taxon>
        <taxon>Dikarya</taxon>
        <taxon>Ascomycota</taxon>
        <taxon>Pezizomycotina</taxon>
        <taxon>Sordariomycetes</taxon>
        <taxon>Sordariomycetidae</taxon>
        <taxon>Sordariales</taxon>
        <taxon>Lasiosphaeriaceae</taxon>
        <taxon>Immersiella</taxon>
    </lineage>
</organism>
<dbReference type="CDD" id="cd14688">
    <property type="entry name" value="bZIP_YAP"/>
    <property type="match status" value="1"/>
</dbReference>
<sequence length="382" mass="41753">MSKRSDTHSSAEECARPRTRQRIYKPPAPIAVPDIDEDAAERKRLLNVLAQRRYRQKKRQSRLGDGARENTEKSAQSAQDQILDATTAVAEPKTAVTPTQSREHSDTAFSNSDPEFQSIGALGLDFVDLSWAATSFGDVGPTQPALAMDGVQSFMGDIDFGLDFISSNESTASLTIESLASTSHKSPSAGTDPDSHESFPDSYLLPVNELTLLRAALRVGGRLNAGSLWDLTSSSSFILGTGPASDQLPTAWQPTTSQLIVPHHPIIDLLPWPSCRDKILDVLSLPDEARPPTARGELALLNFVYDIEDSAEGVRIWGSDPFDDKGWEVGQVVFERWWFVFDRGVIERSNYWRRLRGAPLLRMSGAAGPGSASVGSSRVTEE</sequence>
<dbReference type="InterPro" id="IPR021833">
    <property type="entry name" value="DUF3425"/>
</dbReference>
<keyword evidence="3" id="KW-1185">Reference proteome</keyword>
<dbReference type="PANTHER" id="PTHR38116">
    <property type="entry name" value="CHROMOSOME 7, WHOLE GENOME SHOTGUN SEQUENCE"/>
    <property type="match status" value="1"/>
</dbReference>
<name>A0AA40BWX1_9PEZI</name>
<evidence type="ECO:0000313" key="3">
    <source>
        <dbReference type="Proteomes" id="UP001175000"/>
    </source>
</evidence>